<dbReference type="Proteomes" id="UP001174691">
    <property type="component" value="Unassembled WGS sequence"/>
</dbReference>
<sequence>MSTNRNPRSQEQLPPYPGRSGPSGLPPSYIKDCQDRLTQIDRKIDSVGEKKQAQVDVTYGATVKGALDKARNTLKHWDHVLANVKQGPNESDRDHLRRLKKENMTPDDYKRSVATQQRVRAQVEVLAAGYERELQKLEAIEQELDGLRKQRKKVVWDIRNFESLRPGQQG</sequence>
<feature type="compositionally biased region" description="Polar residues" evidence="2">
    <location>
        <begin position="1"/>
        <end position="12"/>
    </location>
</feature>
<organism evidence="3 4">
    <name type="scientific">Coniochaeta hoffmannii</name>
    <dbReference type="NCBI Taxonomy" id="91930"/>
    <lineage>
        <taxon>Eukaryota</taxon>
        <taxon>Fungi</taxon>
        <taxon>Dikarya</taxon>
        <taxon>Ascomycota</taxon>
        <taxon>Pezizomycotina</taxon>
        <taxon>Sordariomycetes</taxon>
        <taxon>Sordariomycetidae</taxon>
        <taxon>Coniochaetales</taxon>
        <taxon>Coniochaetaceae</taxon>
        <taxon>Coniochaeta</taxon>
    </lineage>
</organism>
<dbReference type="AlphaFoldDB" id="A0AA38W3G6"/>
<name>A0AA38W3G6_9PEZI</name>
<feature type="region of interest" description="Disordered" evidence="2">
    <location>
        <begin position="1"/>
        <end position="31"/>
    </location>
</feature>
<evidence type="ECO:0000313" key="4">
    <source>
        <dbReference type="Proteomes" id="UP001174691"/>
    </source>
</evidence>
<proteinExistence type="predicted"/>
<comment type="caution">
    <text evidence="3">The sequence shown here is derived from an EMBL/GenBank/DDBJ whole genome shotgun (WGS) entry which is preliminary data.</text>
</comment>
<accession>A0AA38W3G6</accession>
<evidence type="ECO:0000256" key="2">
    <source>
        <dbReference type="SAM" id="MobiDB-lite"/>
    </source>
</evidence>
<keyword evidence="4" id="KW-1185">Reference proteome</keyword>
<gene>
    <name evidence="3" type="ORF">NKR19_g1313</name>
</gene>
<protein>
    <submittedName>
        <fullName evidence="3">Uncharacterized protein</fullName>
    </submittedName>
</protein>
<evidence type="ECO:0000313" key="3">
    <source>
        <dbReference type="EMBL" id="KAJ9162411.1"/>
    </source>
</evidence>
<feature type="compositionally biased region" description="Low complexity" evidence="2">
    <location>
        <begin position="18"/>
        <end position="29"/>
    </location>
</feature>
<keyword evidence="1" id="KW-0175">Coiled coil</keyword>
<evidence type="ECO:0000256" key="1">
    <source>
        <dbReference type="SAM" id="Coils"/>
    </source>
</evidence>
<dbReference type="EMBL" id="JANBVN010000012">
    <property type="protein sequence ID" value="KAJ9162411.1"/>
    <property type="molecule type" value="Genomic_DNA"/>
</dbReference>
<feature type="coiled-coil region" evidence="1">
    <location>
        <begin position="120"/>
        <end position="157"/>
    </location>
</feature>
<reference evidence="3" key="1">
    <citation type="submission" date="2022-07" db="EMBL/GenBank/DDBJ databases">
        <title>Fungi with potential for degradation of polypropylene.</title>
        <authorList>
            <person name="Gostincar C."/>
        </authorList>
    </citation>
    <scope>NUCLEOTIDE SEQUENCE</scope>
    <source>
        <strain evidence="3">EXF-13287</strain>
    </source>
</reference>